<dbReference type="SUPFAM" id="SSF52402">
    <property type="entry name" value="Adenine nucleotide alpha hydrolases-like"/>
    <property type="match status" value="2"/>
</dbReference>
<evidence type="ECO:0000256" key="1">
    <source>
        <dbReference type="ARBA" id="ARBA00004496"/>
    </source>
</evidence>
<protein>
    <submittedName>
        <fullName evidence="6">Universal stress protein</fullName>
    </submittedName>
</protein>
<dbReference type="CDD" id="cd00293">
    <property type="entry name" value="USP-like"/>
    <property type="match status" value="1"/>
</dbReference>
<accession>A0A918N8U3</accession>
<dbReference type="AlphaFoldDB" id="A0A918N8U3"/>
<sequence>MFAPSHILLYSQPELNQDSALRQARQLCLAFGARLTVMTVLREPSVHWRFSTRLPDAATLKNRLREQADNELTALADDFGTQGIDATAYVAFGKPLVEVVRRVQSESVDLIVLAGETPDLEHRLLGSLAQHLIRKAPCPVWVVRRGVHQPPRQLLAAVDLNQDDPGDESNKRRSLNPHIIETADAIRDRLQTACHLVQASQLDNESFLQIHGGLDPVAIERMKKDLARSLLSRLTHLGQTTLGERAAQCQIHVEPGPATEVIDRMVRNLDIDLLVLGTLSRSGVAGLLIGNTAESLLQSVDCSILALKPPGFETPIQPD</sequence>
<dbReference type="PRINTS" id="PR01438">
    <property type="entry name" value="UNVRSLSTRESS"/>
</dbReference>
<dbReference type="EMBL" id="BMXR01000003">
    <property type="protein sequence ID" value="GGX48919.1"/>
    <property type="molecule type" value="Genomic_DNA"/>
</dbReference>
<dbReference type="PANTHER" id="PTHR47892:SF1">
    <property type="entry name" value="UNIVERSAL STRESS PROTEIN E"/>
    <property type="match status" value="1"/>
</dbReference>
<dbReference type="GO" id="GO:0005737">
    <property type="term" value="C:cytoplasm"/>
    <property type="evidence" value="ECO:0007669"/>
    <property type="project" value="UniProtKB-SubCell"/>
</dbReference>
<proteinExistence type="inferred from homology"/>
<evidence type="ECO:0000256" key="2">
    <source>
        <dbReference type="ARBA" id="ARBA00008791"/>
    </source>
</evidence>
<dbReference type="Proteomes" id="UP000626148">
    <property type="component" value="Unassembled WGS sequence"/>
</dbReference>
<evidence type="ECO:0000256" key="4">
    <source>
        <dbReference type="ARBA" id="ARBA00037131"/>
    </source>
</evidence>
<evidence type="ECO:0000313" key="6">
    <source>
        <dbReference type="EMBL" id="GGX48919.1"/>
    </source>
</evidence>
<reference evidence="6" key="2">
    <citation type="submission" date="2020-09" db="EMBL/GenBank/DDBJ databases">
        <authorList>
            <person name="Sun Q."/>
            <person name="Kim S."/>
        </authorList>
    </citation>
    <scope>NUCLEOTIDE SEQUENCE</scope>
    <source>
        <strain evidence="6">KCTC 22169</strain>
    </source>
</reference>
<reference evidence="6" key="1">
    <citation type="journal article" date="2014" name="Int. J. Syst. Evol. Microbiol.">
        <title>Complete genome sequence of Corynebacterium casei LMG S-19264T (=DSM 44701T), isolated from a smear-ripened cheese.</title>
        <authorList>
            <consortium name="US DOE Joint Genome Institute (JGI-PGF)"/>
            <person name="Walter F."/>
            <person name="Albersmeier A."/>
            <person name="Kalinowski J."/>
            <person name="Ruckert C."/>
        </authorList>
    </citation>
    <scope>NUCLEOTIDE SEQUENCE</scope>
    <source>
        <strain evidence="6">KCTC 22169</strain>
    </source>
</reference>
<comment type="caution">
    <text evidence="6">The sequence shown here is derived from an EMBL/GenBank/DDBJ whole genome shotgun (WGS) entry which is preliminary data.</text>
</comment>
<dbReference type="RefSeq" id="WP_189607937.1">
    <property type="nucleotide sequence ID" value="NZ_BMXR01000003.1"/>
</dbReference>
<evidence type="ECO:0000259" key="5">
    <source>
        <dbReference type="Pfam" id="PF00582"/>
    </source>
</evidence>
<evidence type="ECO:0000256" key="3">
    <source>
        <dbReference type="ARBA" id="ARBA00022490"/>
    </source>
</evidence>
<feature type="domain" description="UspA" evidence="5">
    <location>
        <begin position="17"/>
        <end position="144"/>
    </location>
</feature>
<comment type="similarity">
    <text evidence="2">Belongs to the universal stress protein A family.</text>
</comment>
<feature type="domain" description="UspA" evidence="5">
    <location>
        <begin position="233"/>
        <end position="307"/>
    </location>
</feature>
<dbReference type="InterPro" id="IPR006016">
    <property type="entry name" value="UspA"/>
</dbReference>
<keyword evidence="3" id="KW-0963">Cytoplasm</keyword>
<dbReference type="Pfam" id="PF00582">
    <property type="entry name" value="Usp"/>
    <property type="match status" value="2"/>
</dbReference>
<keyword evidence="7" id="KW-1185">Reference proteome</keyword>
<organism evidence="6 7">
    <name type="scientific">Saccharospirillum salsuginis</name>
    <dbReference type="NCBI Taxonomy" id="418750"/>
    <lineage>
        <taxon>Bacteria</taxon>
        <taxon>Pseudomonadati</taxon>
        <taxon>Pseudomonadota</taxon>
        <taxon>Gammaproteobacteria</taxon>
        <taxon>Oceanospirillales</taxon>
        <taxon>Saccharospirillaceae</taxon>
        <taxon>Saccharospirillum</taxon>
    </lineage>
</organism>
<dbReference type="PANTHER" id="PTHR47892">
    <property type="entry name" value="UNIVERSAL STRESS PROTEIN E"/>
    <property type="match status" value="1"/>
</dbReference>
<dbReference type="Gene3D" id="3.40.50.12370">
    <property type="match status" value="1"/>
</dbReference>
<gene>
    <name evidence="6" type="ORF">GCM10007392_15170</name>
</gene>
<comment type="function">
    <text evidence="4">Required for resistance to DNA-damaging agents.</text>
</comment>
<name>A0A918N8U3_9GAMM</name>
<dbReference type="InterPro" id="IPR006015">
    <property type="entry name" value="Universal_stress_UspA"/>
</dbReference>
<evidence type="ECO:0000313" key="7">
    <source>
        <dbReference type="Proteomes" id="UP000626148"/>
    </source>
</evidence>
<comment type="subcellular location">
    <subcellularLocation>
        <location evidence="1">Cytoplasm</location>
    </subcellularLocation>
</comment>